<protein>
    <recommendedName>
        <fullName evidence="8">ATPase expression protein 2, mitochondrial</fullName>
    </recommendedName>
</protein>
<keyword evidence="4" id="KW-0175">Coiled coil</keyword>
<name>A0AA38XHC2_9EURO</name>
<dbReference type="EMBL" id="JAPDRK010000004">
    <property type="protein sequence ID" value="KAJ9613442.1"/>
    <property type="molecule type" value="Genomic_DNA"/>
</dbReference>
<accession>A0AA38XHC2</accession>
<reference evidence="6" key="1">
    <citation type="submission" date="2022-10" db="EMBL/GenBank/DDBJ databases">
        <title>Culturing micro-colonial fungi from biological soil crusts in the Mojave desert and describing Neophaeococcomyces mojavensis, and introducing the new genera and species Taxawa tesnikishii.</title>
        <authorList>
            <person name="Kurbessoian T."/>
            <person name="Stajich J.E."/>
        </authorList>
    </citation>
    <scope>NUCLEOTIDE SEQUENCE</scope>
    <source>
        <strain evidence="6">TK_41</strain>
    </source>
</reference>
<feature type="region of interest" description="Disordered" evidence="5">
    <location>
        <begin position="706"/>
        <end position="727"/>
    </location>
</feature>
<evidence type="ECO:0000256" key="3">
    <source>
        <dbReference type="ARBA" id="ARBA00023128"/>
    </source>
</evidence>
<evidence type="ECO:0000256" key="4">
    <source>
        <dbReference type="SAM" id="Coils"/>
    </source>
</evidence>
<feature type="coiled-coil region" evidence="4">
    <location>
        <begin position="492"/>
        <end position="522"/>
    </location>
</feature>
<comment type="caution">
    <text evidence="6">The sequence shown here is derived from an EMBL/GenBank/DDBJ whole genome shotgun (WGS) entry which is preliminary data.</text>
</comment>
<evidence type="ECO:0000313" key="7">
    <source>
        <dbReference type="Proteomes" id="UP001172673"/>
    </source>
</evidence>
<evidence type="ECO:0000256" key="5">
    <source>
        <dbReference type="SAM" id="MobiDB-lite"/>
    </source>
</evidence>
<proteinExistence type="predicted"/>
<comment type="subcellular location">
    <subcellularLocation>
        <location evidence="1">Mitochondrion</location>
    </subcellularLocation>
</comment>
<dbReference type="Proteomes" id="UP001172673">
    <property type="component" value="Unassembled WGS sequence"/>
</dbReference>
<keyword evidence="2" id="KW-0809">Transit peptide</keyword>
<sequence length="763" mass="87050">MHGSVPLARLINGVSQPSSSRIPHIAIHILRRQARSHTLRESKLCVPRPHSALRFQRSSSTAIPFSPFNALNPSTPIDEGDADSSLDAEVEEIPAADVTHGARTLVTMSQLLEENNPDRILLGLTTPQIGDDFVENATDEAFARAICALDPEHFIVPFRDLFRYLKPTLETQPKYRIVWSLEERVATFINILDSLVTQRKGHGHSLGIEVYRHLLRCTAAAGVGSFARNVFRNIMPEEGIVPDLDCYNYYMEALTWNEAYNRHERYRLRIMAYNMLRRSSEVRPVGFFGHGVASPKNPNNQESIRLETLSVFNDLVNQGLNGDEATFCNVMVSMAREGDLGSIKSVLKSVWNIDVEALDKFDEEELESPTYYEEGSPLRPSARLLFTVVHIFCINNDVAQGGMLLDYISRNYNLDIPESIWTHLLEWTYVLSIQHDTNRKEQGHGEGRIARRAVTSVYHVFHNEPYNVKPKVVDLIFRVKAKSAGKKLYFAIEDLRECMLLLEEERTQLAELYDRMRGLMADPNYGLIYADGLPSAEFLDLRRKFIMASLHLDSHVQLIAITVRNTFLRKSWASSNQGTDWPYRGLPDMMEEWREWLPNTIAYYTPTGHVRISARDFRHAAIQSATSLQTTRAGTMRILLDTYSPQRLRHAVSFIHRAGPQTTILEKFQAEVGNDKSGRLSDWVLRYENAVRQDRLKDRQVATSVLTTPGPDRHSGHWRPWGKAAGVRSRSVQDQDTTWWELDQHAVDVDDAEDVRDEVEEKV</sequence>
<dbReference type="AlphaFoldDB" id="A0AA38XHC2"/>
<evidence type="ECO:0000313" key="6">
    <source>
        <dbReference type="EMBL" id="KAJ9613442.1"/>
    </source>
</evidence>
<evidence type="ECO:0000256" key="1">
    <source>
        <dbReference type="ARBA" id="ARBA00004173"/>
    </source>
</evidence>
<organism evidence="6 7">
    <name type="scientific">Cladophialophora chaetospira</name>
    <dbReference type="NCBI Taxonomy" id="386627"/>
    <lineage>
        <taxon>Eukaryota</taxon>
        <taxon>Fungi</taxon>
        <taxon>Dikarya</taxon>
        <taxon>Ascomycota</taxon>
        <taxon>Pezizomycotina</taxon>
        <taxon>Eurotiomycetes</taxon>
        <taxon>Chaetothyriomycetidae</taxon>
        <taxon>Chaetothyriales</taxon>
        <taxon>Herpotrichiellaceae</taxon>
        <taxon>Cladophialophora</taxon>
    </lineage>
</organism>
<evidence type="ECO:0000256" key="2">
    <source>
        <dbReference type="ARBA" id="ARBA00022946"/>
    </source>
</evidence>
<gene>
    <name evidence="6" type="ORF">H2200_003384</name>
</gene>
<dbReference type="InterPro" id="IPR024319">
    <property type="entry name" value="ATPase_expression_mit"/>
</dbReference>
<dbReference type="GO" id="GO:0005739">
    <property type="term" value="C:mitochondrion"/>
    <property type="evidence" value="ECO:0007669"/>
    <property type="project" value="UniProtKB-SubCell"/>
</dbReference>
<keyword evidence="7" id="KW-1185">Reference proteome</keyword>
<evidence type="ECO:0008006" key="8">
    <source>
        <dbReference type="Google" id="ProtNLM"/>
    </source>
</evidence>
<dbReference type="Pfam" id="PF12921">
    <property type="entry name" value="ATP13"/>
    <property type="match status" value="1"/>
</dbReference>
<keyword evidence="3" id="KW-0496">Mitochondrion</keyword>